<dbReference type="InterPro" id="IPR001048">
    <property type="entry name" value="Asp/Glu/Uridylate_kinase"/>
</dbReference>
<dbReference type="PIRSF" id="PIRSF000726">
    <property type="entry name" value="Asp_kin"/>
    <property type="match status" value="1"/>
</dbReference>
<evidence type="ECO:0000256" key="7">
    <source>
        <dbReference type="ARBA" id="ARBA00047872"/>
    </source>
</evidence>
<dbReference type="EMBL" id="VNHY01000005">
    <property type="protein sequence ID" value="TYP91712.1"/>
    <property type="molecule type" value="Genomic_DNA"/>
</dbReference>
<dbReference type="GO" id="GO:0005524">
    <property type="term" value="F:ATP binding"/>
    <property type="evidence" value="ECO:0007669"/>
    <property type="project" value="UniProtKB-KW"/>
</dbReference>
<dbReference type="InterPro" id="IPR001341">
    <property type="entry name" value="Asp_kinase"/>
</dbReference>
<comment type="pathway">
    <text evidence="10">Amino-acid biosynthesis; L-methionine biosynthesis via de novo pathway; L-homoserine from L-aspartate: step 1/3.</text>
</comment>
<reference evidence="12 13" key="1">
    <citation type="submission" date="2019-07" db="EMBL/GenBank/DDBJ databases">
        <title>Genomic Encyclopedia of Archaeal and Bacterial Type Strains, Phase II (KMG-II): from individual species to whole genera.</title>
        <authorList>
            <person name="Goeker M."/>
        </authorList>
    </citation>
    <scope>NUCLEOTIDE SEQUENCE [LARGE SCALE GENOMIC DNA]</scope>
    <source>
        <strain evidence="12 13">DSM 21935</strain>
    </source>
</reference>
<dbReference type="GO" id="GO:0005829">
    <property type="term" value="C:cytosol"/>
    <property type="evidence" value="ECO:0007669"/>
    <property type="project" value="TreeGrafter"/>
</dbReference>
<dbReference type="UniPathway" id="UPA00034">
    <property type="reaction ID" value="UER00015"/>
</dbReference>
<feature type="binding site" evidence="8">
    <location>
        <begin position="229"/>
        <end position="230"/>
    </location>
    <ligand>
        <name>ATP</name>
        <dbReference type="ChEBI" id="CHEBI:30616"/>
    </ligand>
</feature>
<dbReference type="InterPro" id="IPR018042">
    <property type="entry name" value="Aspartate_kinase_CS"/>
</dbReference>
<comment type="caution">
    <text evidence="12">The sequence shown here is derived from an EMBL/GenBank/DDBJ whole genome shotgun (WGS) entry which is preliminary data.</text>
</comment>
<keyword evidence="6 8" id="KW-0067">ATP-binding</keyword>
<comment type="pathway">
    <text evidence="1 10">Amino-acid biosynthesis; L-lysine biosynthesis via DAP pathway; (S)-tetrahydrodipicolinate from L-aspartate: step 1/4.</text>
</comment>
<dbReference type="OrthoDB" id="9799110at2"/>
<dbReference type="Gene3D" id="3.30.70.260">
    <property type="match status" value="2"/>
</dbReference>
<evidence type="ECO:0000313" key="12">
    <source>
        <dbReference type="EMBL" id="TYP91712.1"/>
    </source>
</evidence>
<evidence type="ECO:0000256" key="10">
    <source>
        <dbReference type="RuleBase" id="RU004249"/>
    </source>
</evidence>
<protein>
    <recommendedName>
        <fullName evidence="9">Aspartokinase</fullName>
        <ecNumber evidence="9">2.7.2.4</ecNumber>
    </recommendedName>
</protein>
<dbReference type="NCBIfam" id="TIGR00657">
    <property type="entry name" value="asp_kinases"/>
    <property type="match status" value="1"/>
</dbReference>
<feature type="binding site" evidence="8">
    <location>
        <position position="240"/>
    </location>
    <ligand>
        <name>ATP</name>
        <dbReference type="ChEBI" id="CHEBI:30616"/>
    </ligand>
</feature>
<evidence type="ECO:0000256" key="2">
    <source>
        <dbReference type="ARBA" id="ARBA00010122"/>
    </source>
</evidence>
<gene>
    <name evidence="12" type="ORF">LX73_2538</name>
</gene>
<evidence type="ECO:0000256" key="1">
    <source>
        <dbReference type="ARBA" id="ARBA00004766"/>
    </source>
</evidence>
<comment type="catalytic activity">
    <reaction evidence="7 9">
        <text>L-aspartate + ATP = 4-phospho-L-aspartate + ADP</text>
        <dbReference type="Rhea" id="RHEA:23776"/>
        <dbReference type="ChEBI" id="CHEBI:29991"/>
        <dbReference type="ChEBI" id="CHEBI:30616"/>
        <dbReference type="ChEBI" id="CHEBI:57535"/>
        <dbReference type="ChEBI" id="CHEBI:456216"/>
        <dbReference type="EC" id="2.7.2.4"/>
    </reaction>
</comment>
<dbReference type="GO" id="GO:0009088">
    <property type="term" value="P:threonine biosynthetic process"/>
    <property type="evidence" value="ECO:0007669"/>
    <property type="project" value="UniProtKB-UniPathway"/>
</dbReference>
<evidence type="ECO:0000256" key="6">
    <source>
        <dbReference type="ARBA" id="ARBA00022840"/>
    </source>
</evidence>
<name>A0A5D3YED6_9BACT</name>
<keyword evidence="3 9" id="KW-0808">Transferase</keyword>
<evidence type="ECO:0000313" key="13">
    <source>
        <dbReference type="Proteomes" id="UP000324595"/>
    </source>
</evidence>
<dbReference type="InterPro" id="IPR005260">
    <property type="entry name" value="Asp_kin_monofn"/>
</dbReference>
<keyword evidence="10" id="KW-0028">Amino-acid biosynthesis</keyword>
<dbReference type="GO" id="GO:0004072">
    <property type="term" value="F:aspartate kinase activity"/>
    <property type="evidence" value="ECO:0007669"/>
    <property type="project" value="UniProtKB-EC"/>
</dbReference>
<dbReference type="SUPFAM" id="SSF53633">
    <property type="entry name" value="Carbamate kinase-like"/>
    <property type="match status" value="1"/>
</dbReference>
<dbReference type="RefSeq" id="WP_148899854.1">
    <property type="nucleotide sequence ID" value="NZ_VNHY01000005.1"/>
</dbReference>
<evidence type="ECO:0000259" key="11">
    <source>
        <dbReference type="Pfam" id="PF00696"/>
    </source>
</evidence>
<dbReference type="PROSITE" id="PS00324">
    <property type="entry name" value="ASPARTOKINASE"/>
    <property type="match status" value="1"/>
</dbReference>
<dbReference type="PANTHER" id="PTHR21499:SF59">
    <property type="entry name" value="ASPARTOKINASE"/>
    <property type="match status" value="1"/>
</dbReference>
<dbReference type="PANTHER" id="PTHR21499">
    <property type="entry name" value="ASPARTATE KINASE"/>
    <property type="match status" value="1"/>
</dbReference>
<dbReference type="Gene3D" id="3.40.1160.10">
    <property type="entry name" value="Acetylglutamate kinase-like"/>
    <property type="match status" value="1"/>
</dbReference>
<dbReference type="GO" id="GO:0009090">
    <property type="term" value="P:homoserine biosynthetic process"/>
    <property type="evidence" value="ECO:0007669"/>
    <property type="project" value="TreeGrafter"/>
</dbReference>
<dbReference type="InterPro" id="IPR036393">
    <property type="entry name" value="AceGlu_kinase-like_sf"/>
</dbReference>
<dbReference type="Proteomes" id="UP000324595">
    <property type="component" value="Unassembled WGS sequence"/>
</dbReference>
<dbReference type="Pfam" id="PF00696">
    <property type="entry name" value="AA_kinase"/>
    <property type="match status" value="1"/>
</dbReference>
<evidence type="ECO:0000256" key="9">
    <source>
        <dbReference type="RuleBase" id="RU003448"/>
    </source>
</evidence>
<dbReference type="GO" id="GO:0009089">
    <property type="term" value="P:lysine biosynthetic process via diaminopimelate"/>
    <property type="evidence" value="ECO:0007669"/>
    <property type="project" value="UniProtKB-UniPathway"/>
</dbReference>
<comment type="similarity">
    <text evidence="2 9">Belongs to the aspartokinase family.</text>
</comment>
<keyword evidence="4 8" id="KW-0547">Nucleotide-binding</keyword>
<evidence type="ECO:0000256" key="5">
    <source>
        <dbReference type="ARBA" id="ARBA00022777"/>
    </source>
</evidence>
<comment type="pathway">
    <text evidence="10">Amino-acid biosynthesis; L-threonine biosynthesis; L-threonine from L-aspartate: step 1/5.</text>
</comment>
<feature type="domain" description="Aspartate/glutamate/uridylate kinase" evidence="11">
    <location>
        <begin position="3"/>
        <end position="286"/>
    </location>
</feature>
<dbReference type="UniPathway" id="UPA00051">
    <property type="reaction ID" value="UER00462"/>
</dbReference>
<keyword evidence="13" id="KW-1185">Reference proteome</keyword>
<keyword evidence="5 9" id="KW-0418">Kinase</keyword>
<evidence type="ECO:0000256" key="8">
    <source>
        <dbReference type="PIRSR" id="PIRSR000726-1"/>
    </source>
</evidence>
<evidence type="ECO:0000256" key="4">
    <source>
        <dbReference type="ARBA" id="ARBA00022741"/>
    </source>
</evidence>
<dbReference type="AlphaFoldDB" id="A0A5D3YED6"/>
<dbReference type="InterPro" id="IPR045865">
    <property type="entry name" value="ACT-like_dom_sf"/>
</dbReference>
<dbReference type="UniPathway" id="UPA00050">
    <property type="reaction ID" value="UER00461"/>
</dbReference>
<sequence>MHVLKFGGTSMGDEDSWRRIIDIINRYEKPVIVVSATARTTRKLVAAAEKALHNLQESHEIADNIKQRHKQLITNFFTEFSNKQPTSDKCINWIDNRIDELKDYLTEVHNTQELTAGSKDAISSIGERLSSYLFAKCATASGRPASWIDAADIIRTDSNFGEANPDMDFIHQHNNRLIDILEEGNIPILGGYYGQDESGRTTTLGFEGSDYTASLIGAALSAEAIEIWTDVSGIFTCDPRLVSQAKSIPQLNFREATELAYFGAKVLHPSTTKPASLNDIPIRVKNIFAPEDAGTVISGDNQTDNGVKAMTSKQDCSILTITSSQTVMGYEFLAGVFDILRWHHLPVDVVTTTEASVSITIGNGHNLDEAAEQLRTFGTVDIINKQGIISLVGCPQKDMQSLIDNVLSSLDTDAVNLVSYSKSKGNLNIVTDEHLIESSVKTIHKRLFD</sequence>
<feature type="binding site" evidence="8">
    <location>
        <begin position="265"/>
        <end position="266"/>
    </location>
    <ligand>
        <name>ATP</name>
        <dbReference type="ChEBI" id="CHEBI:30616"/>
    </ligand>
</feature>
<dbReference type="SUPFAM" id="SSF55021">
    <property type="entry name" value="ACT-like"/>
    <property type="match status" value="1"/>
</dbReference>
<dbReference type="CDD" id="cd04243">
    <property type="entry name" value="AAK_AK-HSDH-like"/>
    <property type="match status" value="1"/>
</dbReference>
<dbReference type="EC" id="2.7.2.4" evidence="9"/>
<organism evidence="12 13">
    <name type="scientific">Fodinibius salinus</name>
    <dbReference type="NCBI Taxonomy" id="860790"/>
    <lineage>
        <taxon>Bacteria</taxon>
        <taxon>Pseudomonadati</taxon>
        <taxon>Balneolota</taxon>
        <taxon>Balneolia</taxon>
        <taxon>Balneolales</taxon>
        <taxon>Balneolaceae</taxon>
        <taxon>Fodinibius</taxon>
    </lineage>
</organism>
<accession>A0A5D3YED6</accession>
<evidence type="ECO:0000256" key="3">
    <source>
        <dbReference type="ARBA" id="ARBA00022679"/>
    </source>
</evidence>
<proteinExistence type="inferred from homology"/>